<sequence>MVPVLLSPSLSQLSLWAFGLILVLGFLELIRLLLGREMLARAMDRFPGPPTHWLFGHALDIWQMGRLVKVVSWAHQFPYTHPLWLRQFLGFLNIYDTDFAKAVYSRGDPKVPFVYNCFLQWIGNGLLVLEGQTWFQHRRMLTPAFHYDILKPYNMRTKVDSQQVWGRAQVRRNSSKLLILLIDPERSPCTHPALHPHSSTGTQRRVLLIYLSLGDMRNLSHQNDIIYRLTPEGRWSHRTCQLAHQHTDGVIQLRKAHLQKERELEKVRSKRHLDFLDILLFARVSVGRRGLRLCPEAQRKGRPCTPPASADGEREQLV</sequence>
<dbReference type="PANTHER" id="PTHR24291:SF149">
    <property type="entry name" value="CYTOCHROME P450 4B1"/>
    <property type="match status" value="1"/>
</dbReference>
<dbReference type="Gene3D" id="1.10.630.10">
    <property type="entry name" value="Cytochrome P450"/>
    <property type="match status" value="1"/>
</dbReference>
<organism evidence="4 5">
    <name type="scientific">Phocoena sinus</name>
    <name type="common">Vaquita</name>
    <dbReference type="NCBI Taxonomy" id="42100"/>
    <lineage>
        <taxon>Eukaryota</taxon>
        <taxon>Metazoa</taxon>
        <taxon>Chordata</taxon>
        <taxon>Craniata</taxon>
        <taxon>Vertebrata</taxon>
        <taxon>Euteleostomi</taxon>
        <taxon>Mammalia</taxon>
        <taxon>Eutheria</taxon>
        <taxon>Laurasiatheria</taxon>
        <taxon>Artiodactyla</taxon>
        <taxon>Whippomorpha</taxon>
        <taxon>Cetacea</taxon>
        <taxon>Odontoceti</taxon>
        <taxon>Phocoenidae</taxon>
        <taxon>Phocoena</taxon>
    </lineage>
</organism>
<gene>
    <name evidence="4" type="primary">LOC116752345</name>
</gene>
<evidence type="ECO:0000256" key="2">
    <source>
        <dbReference type="SAM" id="MobiDB-lite"/>
    </source>
</evidence>
<reference evidence="4" key="1">
    <citation type="submission" date="2019-08" db="EMBL/GenBank/DDBJ databases">
        <title>Phocoena sinus (Vaquita) genome, mPhoSin1, primary haplotype.</title>
        <authorList>
            <person name="Morin P."/>
            <person name="Mountcastle J."/>
            <person name="Fungtammasan C."/>
            <person name="Rhie A."/>
            <person name="Rojas-Bracho L."/>
            <person name="Smith C.R."/>
            <person name="Taylor B.L."/>
            <person name="Gulland F.M.D."/>
            <person name="Musser W."/>
            <person name="Houck M."/>
            <person name="Haase B."/>
            <person name="Paez S."/>
            <person name="Howe K."/>
            <person name="Torrance J."/>
            <person name="Formenti G."/>
            <person name="Phillippy A."/>
            <person name="Ryder O."/>
            <person name="Jarvis E.D."/>
            <person name="Fedrigo O."/>
        </authorList>
    </citation>
    <scope>NUCLEOTIDE SEQUENCE [LARGE SCALE GENOMIC DNA]</scope>
</reference>
<reference evidence="4" key="2">
    <citation type="submission" date="2025-08" db="UniProtKB">
        <authorList>
            <consortium name="Ensembl"/>
        </authorList>
    </citation>
    <scope>IDENTIFICATION</scope>
</reference>
<dbReference type="AlphaFoldDB" id="A0A8C9BIV4"/>
<accession>A0A8C9BIV4</accession>
<dbReference type="GO" id="GO:0016705">
    <property type="term" value="F:oxidoreductase activity, acting on paired donors, with incorporation or reduction of molecular oxygen"/>
    <property type="evidence" value="ECO:0007669"/>
    <property type="project" value="InterPro"/>
</dbReference>
<feature type="transmembrane region" description="Helical" evidence="3">
    <location>
        <begin position="15"/>
        <end position="34"/>
    </location>
</feature>
<dbReference type="Ensembl" id="ENSPSNT00000011981.1">
    <property type="protein sequence ID" value="ENSPSNP00000010595.1"/>
    <property type="gene ID" value="ENSPSNG00000007825.1"/>
</dbReference>
<keyword evidence="3" id="KW-1133">Transmembrane helix</keyword>
<evidence type="ECO:0000256" key="3">
    <source>
        <dbReference type="SAM" id="Phobius"/>
    </source>
</evidence>
<name>A0A8C9BIV4_PHOSS</name>
<keyword evidence="5" id="KW-1185">Reference proteome</keyword>
<feature type="region of interest" description="Disordered" evidence="2">
    <location>
        <begin position="297"/>
        <end position="318"/>
    </location>
</feature>
<evidence type="ECO:0000256" key="1">
    <source>
        <dbReference type="ARBA" id="ARBA00010617"/>
    </source>
</evidence>
<dbReference type="GO" id="GO:0005506">
    <property type="term" value="F:iron ion binding"/>
    <property type="evidence" value="ECO:0007669"/>
    <property type="project" value="InterPro"/>
</dbReference>
<dbReference type="PANTHER" id="PTHR24291">
    <property type="entry name" value="CYTOCHROME P450 FAMILY 4"/>
    <property type="match status" value="1"/>
</dbReference>
<evidence type="ECO:0008006" key="6">
    <source>
        <dbReference type="Google" id="ProtNLM"/>
    </source>
</evidence>
<dbReference type="InterPro" id="IPR050196">
    <property type="entry name" value="Cytochrome_P450_Monoox"/>
</dbReference>
<evidence type="ECO:0000313" key="4">
    <source>
        <dbReference type="Ensembl" id="ENSPSNP00000010595.1"/>
    </source>
</evidence>
<dbReference type="SUPFAM" id="SSF48264">
    <property type="entry name" value="Cytochrome P450"/>
    <property type="match status" value="1"/>
</dbReference>
<dbReference type="Pfam" id="PF00067">
    <property type="entry name" value="p450"/>
    <property type="match status" value="1"/>
</dbReference>
<reference evidence="4" key="3">
    <citation type="submission" date="2025-09" db="UniProtKB">
        <authorList>
            <consortium name="Ensembl"/>
        </authorList>
    </citation>
    <scope>IDENTIFICATION</scope>
</reference>
<keyword evidence="3" id="KW-0472">Membrane</keyword>
<comment type="similarity">
    <text evidence="1">Belongs to the cytochrome P450 family.</text>
</comment>
<dbReference type="InterPro" id="IPR036396">
    <property type="entry name" value="Cyt_P450_sf"/>
</dbReference>
<dbReference type="GO" id="GO:0020037">
    <property type="term" value="F:heme binding"/>
    <property type="evidence" value="ECO:0007669"/>
    <property type="project" value="InterPro"/>
</dbReference>
<evidence type="ECO:0000313" key="5">
    <source>
        <dbReference type="Proteomes" id="UP000694554"/>
    </source>
</evidence>
<dbReference type="Proteomes" id="UP000694554">
    <property type="component" value="Chromosome 1"/>
</dbReference>
<dbReference type="GeneTree" id="ENSGT00940000155173"/>
<keyword evidence="3" id="KW-0812">Transmembrane</keyword>
<proteinExistence type="inferred from homology"/>
<protein>
    <recommendedName>
        <fullName evidence="6">Cytochrome P450</fullName>
    </recommendedName>
</protein>
<dbReference type="InterPro" id="IPR001128">
    <property type="entry name" value="Cyt_P450"/>
</dbReference>
<dbReference type="GO" id="GO:0004497">
    <property type="term" value="F:monooxygenase activity"/>
    <property type="evidence" value="ECO:0007669"/>
    <property type="project" value="InterPro"/>
</dbReference>